<protein>
    <submittedName>
        <fullName evidence="1">Uncharacterized protein</fullName>
    </submittedName>
</protein>
<organism evidence="1 2">
    <name type="scientific">Rhizopogon vinicolor AM-OR11-026</name>
    <dbReference type="NCBI Taxonomy" id="1314800"/>
    <lineage>
        <taxon>Eukaryota</taxon>
        <taxon>Fungi</taxon>
        <taxon>Dikarya</taxon>
        <taxon>Basidiomycota</taxon>
        <taxon>Agaricomycotina</taxon>
        <taxon>Agaricomycetes</taxon>
        <taxon>Agaricomycetidae</taxon>
        <taxon>Boletales</taxon>
        <taxon>Suillineae</taxon>
        <taxon>Rhizopogonaceae</taxon>
        <taxon>Rhizopogon</taxon>
    </lineage>
</organism>
<dbReference type="EMBL" id="KV448230">
    <property type="protein sequence ID" value="OAX39938.1"/>
    <property type="molecule type" value="Genomic_DNA"/>
</dbReference>
<name>A0A1B7N517_9AGAM</name>
<dbReference type="OrthoDB" id="2642213at2759"/>
<sequence length="205" mass="22930">MSITCYTGSAAQSYHQILKTFHGKFHAAATAGQEELDGKSGEKPIHLDGMAREMFELFLEHTFGRARLGGQYTIDELSTCINALIPGTSSFPIQANPHRFHPSQLITLAAKCRARENSPHAFKRLVDTPIAQLTAHHRELFLFLFGGTSWLETTGFWQLTKSVPVGPLRRWEFHPSSRELQPVKEEMRLCRPDGGTVGLAMCNTH</sequence>
<dbReference type="Proteomes" id="UP000092154">
    <property type="component" value="Unassembled WGS sequence"/>
</dbReference>
<gene>
    <name evidence="1" type="ORF">K503DRAFT_40014</name>
</gene>
<evidence type="ECO:0000313" key="2">
    <source>
        <dbReference type="Proteomes" id="UP000092154"/>
    </source>
</evidence>
<dbReference type="AlphaFoldDB" id="A0A1B7N517"/>
<reference evidence="1 2" key="1">
    <citation type="submission" date="2016-06" db="EMBL/GenBank/DDBJ databases">
        <title>Comparative genomics of the ectomycorrhizal sister species Rhizopogon vinicolor and Rhizopogon vesiculosus (Basidiomycota: Boletales) reveals a divergence of the mating type B locus.</title>
        <authorList>
            <consortium name="DOE Joint Genome Institute"/>
            <person name="Mujic A.B."/>
            <person name="Kuo A."/>
            <person name="Tritt A."/>
            <person name="Lipzen A."/>
            <person name="Chen C."/>
            <person name="Johnson J."/>
            <person name="Sharma A."/>
            <person name="Barry K."/>
            <person name="Grigoriev I.V."/>
            <person name="Spatafora J.W."/>
        </authorList>
    </citation>
    <scope>NUCLEOTIDE SEQUENCE [LARGE SCALE GENOMIC DNA]</scope>
    <source>
        <strain evidence="1 2">AM-OR11-026</strain>
    </source>
</reference>
<keyword evidence="2" id="KW-1185">Reference proteome</keyword>
<dbReference type="InParanoid" id="A0A1B7N517"/>
<accession>A0A1B7N517</accession>
<proteinExistence type="predicted"/>
<evidence type="ECO:0000313" key="1">
    <source>
        <dbReference type="EMBL" id="OAX39938.1"/>
    </source>
</evidence>